<dbReference type="GO" id="GO:0042761">
    <property type="term" value="P:very long-chain fatty acid biosynthetic process"/>
    <property type="evidence" value="ECO:0007669"/>
    <property type="project" value="TreeGrafter"/>
</dbReference>
<comment type="subcellular location">
    <subcellularLocation>
        <location evidence="1">Endoplasmic reticulum membrane</location>
        <topology evidence="1">Multi-pass membrane protein</topology>
    </subcellularLocation>
</comment>
<sequence>MTSKQLSLAVRPRGKPIRGLPEETNISASDTAEQLYKKIAAESKFSIHRLRITKGSDGAAIPNSKDVTVHDTGLRDQSTINVKDLGPQIGWQTCYLIEYAGPMLIHPLIYFLRPYIYRNATEPASHQQFMAMILVTLHFLKRELETLFVHRFSLATMPFFNVYKNSGHYWLIAGLNIAYWTYAPTALAATHPDPRIMYAGIVLFVIGEFENFRAHMTLRNLRKPGSTERGIPQGYGFKLVTCPNYMWETVAWIGIMLCTMSASTAVFMVPAVGQMAAWAKKREYRYRKEFPDKYKKKRFAILPGIY</sequence>
<comment type="function">
    <text evidence="16">Catalyzes the last of the four reactions of the long-chain fatty acids elongation cycle. This endoplasmic reticulum-bound enzymatic process, allows the addition of 2 carbons to the chain of long- and very long-chain fatty acids/VLCFAs per cycle. This enzyme reduces the trans-2,3-enoyl-CoA fatty acid intermediate to an acyl-CoA that can be further elongated by entering a new cycle of elongation. Thereby, it participates in the production of VLCFAs of different chain lengths that are involved in multiple biological processes as precursors of membrane lipids and lipid mediators.</text>
</comment>
<protein>
    <recommendedName>
        <fullName evidence="4">very-long-chain enoyl-CoA reductase</fullName>
        <ecNumber evidence="4">1.3.1.93</ecNumber>
    </recommendedName>
</protein>
<dbReference type="PANTHER" id="PTHR10556:SF28">
    <property type="entry name" value="VERY-LONG-CHAIN ENOYL-COA REDUCTASE"/>
    <property type="match status" value="1"/>
</dbReference>
<evidence type="ECO:0000256" key="16">
    <source>
        <dbReference type="ARBA" id="ARBA00058640"/>
    </source>
</evidence>
<comment type="catalytic activity">
    <reaction evidence="15">
        <text>a very-long-chain 2,3-saturated fatty acyl-CoA + NADP(+) = a very-long-chain (2E)-enoyl-CoA + NADPH + H(+)</text>
        <dbReference type="Rhea" id="RHEA:14473"/>
        <dbReference type="ChEBI" id="CHEBI:15378"/>
        <dbReference type="ChEBI" id="CHEBI:57783"/>
        <dbReference type="ChEBI" id="CHEBI:58349"/>
        <dbReference type="ChEBI" id="CHEBI:83724"/>
        <dbReference type="ChEBI" id="CHEBI:83728"/>
        <dbReference type="EC" id="1.3.1.93"/>
    </reaction>
</comment>
<evidence type="ECO:0000313" key="20">
    <source>
        <dbReference type="Proteomes" id="UP000799437"/>
    </source>
</evidence>
<dbReference type="InterPro" id="IPR001104">
    <property type="entry name" value="3-oxo-5_a-steroid_4-DH_C"/>
</dbReference>
<evidence type="ECO:0000256" key="1">
    <source>
        <dbReference type="ARBA" id="ARBA00004477"/>
    </source>
</evidence>
<evidence type="ECO:0000256" key="6">
    <source>
        <dbReference type="ARBA" id="ARBA00022692"/>
    </source>
</evidence>
<evidence type="ECO:0000256" key="10">
    <source>
        <dbReference type="ARBA" id="ARBA00022989"/>
    </source>
</evidence>
<dbReference type="InterPro" id="IPR039357">
    <property type="entry name" value="SRD5A/TECR"/>
</dbReference>
<evidence type="ECO:0000313" key="19">
    <source>
        <dbReference type="EMBL" id="KAF2760620.1"/>
    </source>
</evidence>
<dbReference type="EMBL" id="ML996568">
    <property type="protein sequence ID" value="KAF2760620.1"/>
    <property type="molecule type" value="Genomic_DNA"/>
</dbReference>
<evidence type="ECO:0000256" key="4">
    <source>
        <dbReference type="ARBA" id="ARBA00012530"/>
    </source>
</evidence>
<keyword evidence="20" id="KW-1185">Reference proteome</keyword>
<dbReference type="EC" id="1.3.1.93" evidence="4"/>
<keyword evidence="11" id="KW-0560">Oxidoreductase</keyword>
<keyword evidence="9" id="KW-0521">NADP</keyword>
<dbReference type="Proteomes" id="UP000799437">
    <property type="component" value="Unassembled WGS sequence"/>
</dbReference>
<keyword evidence="13 17" id="KW-0472">Membrane</keyword>
<keyword evidence="14" id="KW-0275">Fatty acid biosynthesis</keyword>
<proteinExistence type="inferred from homology"/>
<evidence type="ECO:0000256" key="5">
    <source>
        <dbReference type="ARBA" id="ARBA00022516"/>
    </source>
</evidence>
<keyword evidence="8" id="KW-0276">Fatty acid metabolism</keyword>
<keyword evidence="6 17" id="KW-0812">Transmembrane</keyword>
<dbReference type="GO" id="GO:0005789">
    <property type="term" value="C:endoplasmic reticulum membrane"/>
    <property type="evidence" value="ECO:0007669"/>
    <property type="project" value="UniProtKB-SubCell"/>
</dbReference>
<dbReference type="AlphaFoldDB" id="A0A6A6WF59"/>
<keyword evidence="7" id="KW-0256">Endoplasmic reticulum</keyword>
<evidence type="ECO:0000256" key="13">
    <source>
        <dbReference type="ARBA" id="ARBA00023136"/>
    </source>
</evidence>
<evidence type="ECO:0000256" key="11">
    <source>
        <dbReference type="ARBA" id="ARBA00023002"/>
    </source>
</evidence>
<keyword evidence="10 17" id="KW-1133">Transmembrane helix</keyword>
<reference evidence="19" key="1">
    <citation type="journal article" date="2020" name="Stud. Mycol.">
        <title>101 Dothideomycetes genomes: a test case for predicting lifestyles and emergence of pathogens.</title>
        <authorList>
            <person name="Haridas S."/>
            <person name="Albert R."/>
            <person name="Binder M."/>
            <person name="Bloem J."/>
            <person name="Labutti K."/>
            <person name="Salamov A."/>
            <person name="Andreopoulos B."/>
            <person name="Baker S."/>
            <person name="Barry K."/>
            <person name="Bills G."/>
            <person name="Bluhm B."/>
            <person name="Cannon C."/>
            <person name="Castanera R."/>
            <person name="Culley D."/>
            <person name="Daum C."/>
            <person name="Ezra D."/>
            <person name="Gonzalez J."/>
            <person name="Henrissat B."/>
            <person name="Kuo A."/>
            <person name="Liang C."/>
            <person name="Lipzen A."/>
            <person name="Lutzoni F."/>
            <person name="Magnuson J."/>
            <person name="Mondo S."/>
            <person name="Nolan M."/>
            <person name="Ohm R."/>
            <person name="Pangilinan J."/>
            <person name="Park H.-J."/>
            <person name="Ramirez L."/>
            <person name="Alfaro M."/>
            <person name="Sun H."/>
            <person name="Tritt A."/>
            <person name="Yoshinaga Y."/>
            <person name="Zwiers L.-H."/>
            <person name="Turgeon B."/>
            <person name="Goodwin S."/>
            <person name="Spatafora J."/>
            <person name="Crous P."/>
            <person name="Grigoriev I."/>
        </authorList>
    </citation>
    <scope>NUCLEOTIDE SEQUENCE</scope>
    <source>
        <strain evidence="19">CBS 121739</strain>
    </source>
</reference>
<dbReference type="GO" id="GO:0102758">
    <property type="term" value="F:very-long-chain enoyl-CoA reductase activity"/>
    <property type="evidence" value="ECO:0007669"/>
    <property type="project" value="UniProtKB-EC"/>
</dbReference>
<dbReference type="PANTHER" id="PTHR10556">
    <property type="entry name" value="3-OXO-5-ALPHA-STEROID 4-DEHYDROGENASE"/>
    <property type="match status" value="1"/>
</dbReference>
<keyword evidence="12" id="KW-0443">Lipid metabolism</keyword>
<evidence type="ECO:0000256" key="15">
    <source>
        <dbReference type="ARBA" id="ARBA00051495"/>
    </source>
</evidence>
<feature type="domain" description="3-oxo-5-alpha-steroid 4-dehydrogenase C-terminal" evidence="18">
    <location>
        <begin position="156"/>
        <end position="306"/>
    </location>
</feature>
<dbReference type="RefSeq" id="XP_033603071.1">
    <property type="nucleotide sequence ID" value="XM_033740531.1"/>
</dbReference>
<dbReference type="Gene3D" id="1.20.120.1630">
    <property type="match status" value="1"/>
</dbReference>
<comment type="similarity">
    <text evidence="3">Belongs to the steroid 5-alpha reductase family.</text>
</comment>
<dbReference type="FunFam" id="1.20.120.1630:FF:000010">
    <property type="entry name" value="Steroid alpha reductase family protein"/>
    <property type="match status" value="1"/>
</dbReference>
<dbReference type="GeneID" id="54481585"/>
<evidence type="ECO:0000256" key="8">
    <source>
        <dbReference type="ARBA" id="ARBA00022832"/>
    </source>
</evidence>
<evidence type="ECO:0000256" key="9">
    <source>
        <dbReference type="ARBA" id="ARBA00022857"/>
    </source>
</evidence>
<comment type="pathway">
    <text evidence="2">Lipid metabolism; fatty acid biosynthesis.</text>
</comment>
<evidence type="ECO:0000256" key="17">
    <source>
        <dbReference type="SAM" id="Phobius"/>
    </source>
</evidence>
<evidence type="ECO:0000256" key="3">
    <source>
        <dbReference type="ARBA" id="ARBA00007742"/>
    </source>
</evidence>
<name>A0A6A6WF59_9PEZI</name>
<accession>A0A6A6WF59</accession>
<evidence type="ECO:0000256" key="12">
    <source>
        <dbReference type="ARBA" id="ARBA00023098"/>
    </source>
</evidence>
<dbReference type="Pfam" id="PF02544">
    <property type="entry name" value="Steroid_dh"/>
    <property type="match status" value="1"/>
</dbReference>
<dbReference type="OrthoDB" id="540503at2759"/>
<keyword evidence="5" id="KW-0444">Lipid biosynthesis</keyword>
<organism evidence="19 20">
    <name type="scientific">Pseudovirgaria hyperparasitica</name>
    <dbReference type="NCBI Taxonomy" id="470096"/>
    <lineage>
        <taxon>Eukaryota</taxon>
        <taxon>Fungi</taxon>
        <taxon>Dikarya</taxon>
        <taxon>Ascomycota</taxon>
        <taxon>Pezizomycotina</taxon>
        <taxon>Dothideomycetes</taxon>
        <taxon>Dothideomycetes incertae sedis</taxon>
        <taxon>Acrospermales</taxon>
        <taxon>Acrospermaceae</taxon>
        <taxon>Pseudovirgaria</taxon>
    </lineage>
</organism>
<evidence type="ECO:0000256" key="7">
    <source>
        <dbReference type="ARBA" id="ARBA00022824"/>
    </source>
</evidence>
<dbReference type="PROSITE" id="PS50244">
    <property type="entry name" value="S5A_REDUCTASE"/>
    <property type="match status" value="1"/>
</dbReference>
<evidence type="ECO:0000256" key="2">
    <source>
        <dbReference type="ARBA" id="ARBA00005194"/>
    </source>
</evidence>
<evidence type="ECO:0000256" key="14">
    <source>
        <dbReference type="ARBA" id="ARBA00023160"/>
    </source>
</evidence>
<evidence type="ECO:0000259" key="18">
    <source>
        <dbReference type="Pfam" id="PF02544"/>
    </source>
</evidence>
<feature type="transmembrane region" description="Helical" evidence="17">
    <location>
        <begin position="250"/>
        <end position="278"/>
    </location>
</feature>
<gene>
    <name evidence="19" type="ORF">EJ05DRAFT_291051</name>
</gene>